<feature type="compositionally biased region" description="Gly residues" evidence="9">
    <location>
        <begin position="379"/>
        <end position="398"/>
    </location>
</feature>
<evidence type="ECO:0000256" key="9">
    <source>
        <dbReference type="SAM" id="MobiDB-lite"/>
    </source>
</evidence>
<dbReference type="GO" id="GO:0016020">
    <property type="term" value="C:membrane"/>
    <property type="evidence" value="ECO:0007669"/>
    <property type="project" value="UniProtKB-SubCell"/>
</dbReference>
<keyword evidence="7" id="KW-0443">Lipid metabolism</keyword>
<dbReference type="Proteomes" id="UP000076842">
    <property type="component" value="Unassembled WGS sequence"/>
</dbReference>
<keyword evidence="8 10" id="KW-0472">Membrane</keyword>
<evidence type="ECO:0000256" key="6">
    <source>
        <dbReference type="ARBA" id="ARBA00023002"/>
    </source>
</evidence>
<feature type="compositionally biased region" description="Low complexity" evidence="9">
    <location>
        <begin position="32"/>
        <end position="45"/>
    </location>
</feature>
<evidence type="ECO:0000256" key="1">
    <source>
        <dbReference type="ARBA" id="ARBA00004141"/>
    </source>
</evidence>
<evidence type="ECO:0000313" key="12">
    <source>
        <dbReference type="EMBL" id="KZT51107.1"/>
    </source>
</evidence>
<dbReference type="InterPro" id="IPR005804">
    <property type="entry name" value="FA_desaturase_dom"/>
</dbReference>
<dbReference type="Pfam" id="PF08557">
    <property type="entry name" value="Lipid_DES"/>
    <property type="match status" value="1"/>
</dbReference>
<dbReference type="PANTHER" id="PTHR12879">
    <property type="entry name" value="SPHINGOLIPID DELTA 4 DESATURASE/C-4 HYDROXYLASE PROTEIN DES2"/>
    <property type="match status" value="1"/>
</dbReference>
<keyword evidence="4 10" id="KW-0812">Transmembrane</keyword>
<dbReference type="InterPro" id="IPR011388">
    <property type="entry name" value="DES1/DES2"/>
</dbReference>
<name>A0A165CNN0_9BASI</name>
<dbReference type="OrthoDB" id="200948at2759"/>
<dbReference type="EMBL" id="KV424125">
    <property type="protein sequence ID" value="KZT51107.1"/>
    <property type="molecule type" value="Genomic_DNA"/>
</dbReference>
<feature type="transmembrane region" description="Helical" evidence="10">
    <location>
        <begin position="269"/>
        <end position="291"/>
    </location>
</feature>
<comment type="similarity">
    <text evidence="2">Belongs to the fatty acid desaturase type 1 family. DEGS subfamily.</text>
</comment>
<feature type="transmembrane region" description="Helical" evidence="10">
    <location>
        <begin position="244"/>
        <end position="263"/>
    </location>
</feature>
<dbReference type="PANTHER" id="PTHR12879:SF8">
    <property type="entry name" value="SPHINGOLIPID DELTA(4)-DESATURASE DES1"/>
    <property type="match status" value="1"/>
</dbReference>
<feature type="compositionally biased region" description="Polar residues" evidence="9">
    <location>
        <begin position="1"/>
        <end position="11"/>
    </location>
</feature>
<keyword evidence="5 10" id="KW-1133">Transmembrane helix</keyword>
<feature type="transmembrane region" description="Helical" evidence="10">
    <location>
        <begin position="208"/>
        <end position="232"/>
    </location>
</feature>
<dbReference type="EC" id="1.14.19.17" evidence="3"/>
<accession>A0A165CNN0</accession>
<comment type="subcellular location">
    <subcellularLocation>
        <location evidence="1">Membrane</location>
        <topology evidence="1">Multi-pass membrane protein</topology>
    </subcellularLocation>
</comment>
<proteinExistence type="inferred from homology"/>
<reference evidence="12 13" key="1">
    <citation type="journal article" date="2016" name="Mol. Biol. Evol.">
        <title>Comparative Genomics of Early-Diverging Mushroom-Forming Fungi Provides Insights into the Origins of Lignocellulose Decay Capabilities.</title>
        <authorList>
            <person name="Nagy L.G."/>
            <person name="Riley R."/>
            <person name="Tritt A."/>
            <person name="Adam C."/>
            <person name="Daum C."/>
            <person name="Floudas D."/>
            <person name="Sun H."/>
            <person name="Yadav J.S."/>
            <person name="Pangilinan J."/>
            <person name="Larsson K.H."/>
            <person name="Matsuura K."/>
            <person name="Barry K."/>
            <person name="Labutti K."/>
            <person name="Kuo R."/>
            <person name="Ohm R.A."/>
            <person name="Bhattacharya S.S."/>
            <person name="Shirouzu T."/>
            <person name="Yoshinaga Y."/>
            <person name="Martin F.M."/>
            <person name="Grigoriev I.V."/>
            <person name="Hibbett D.S."/>
        </authorList>
    </citation>
    <scope>NUCLEOTIDE SEQUENCE [LARGE SCALE GENOMIC DNA]</scope>
    <source>
        <strain evidence="12 13">HHB12733</strain>
    </source>
</reference>
<dbReference type="CDD" id="cd03508">
    <property type="entry name" value="Delta4-sphingolipid-FADS-like"/>
    <property type="match status" value="1"/>
</dbReference>
<evidence type="ECO:0000256" key="2">
    <source>
        <dbReference type="ARBA" id="ARBA00006146"/>
    </source>
</evidence>
<evidence type="ECO:0000256" key="10">
    <source>
        <dbReference type="SAM" id="Phobius"/>
    </source>
</evidence>
<organism evidence="12 13">
    <name type="scientific">Calocera cornea HHB12733</name>
    <dbReference type="NCBI Taxonomy" id="1353952"/>
    <lineage>
        <taxon>Eukaryota</taxon>
        <taxon>Fungi</taxon>
        <taxon>Dikarya</taxon>
        <taxon>Basidiomycota</taxon>
        <taxon>Agaricomycotina</taxon>
        <taxon>Dacrymycetes</taxon>
        <taxon>Dacrymycetales</taxon>
        <taxon>Dacrymycetaceae</taxon>
        <taxon>Calocera</taxon>
    </lineage>
</organism>
<dbReference type="SMART" id="SM01269">
    <property type="entry name" value="Lipid_DES"/>
    <property type="match status" value="1"/>
</dbReference>
<feature type="region of interest" description="Disordered" evidence="9">
    <location>
        <begin position="1"/>
        <end position="45"/>
    </location>
</feature>
<dbReference type="Pfam" id="PF00487">
    <property type="entry name" value="FA_desaturase"/>
    <property type="match status" value="1"/>
</dbReference>
<evidence type="ECO:0000256" key="3">
    <source>
        <dbReference type="ARBA" id="ARBA00012021"/>
    </source>
</evidence>
<evidence type="ECO:0000259" key="11">
    <source>
        <dbReference type="SMART" id="SM01269"/>
    </source>
</evidence>
<gene>
    <name evidence="12" type="ORF">CALCODRAFT_477538</name>
</gene>
<feature type="transmembrane region" description="Helical" evidence="10">
    <location>
        <begin position="127"/>
        <end position="146"/>
    </location>
</feature>
<feature type="domain" description="Sphingolipid delta4-desaturase N-terminal" evidence="11">
    <location>
        <begin position="65"/>
        <end position="103"/>
    </location>
</feature>
<feature type="transmembrane region" description="Helical" evidence="10">
    <location>
        <begin position="105"/>
        <end position="121"/>
    </location>
</feature>
<feature type="transmembrane region" description="Helical" evidence="10">
    <location>
        <begin position="167"/>
        <end position="188"/>
    </location>
</feature>
<dbReference type="GO" id="GO:0046513">
    <property type="term" value="P:ceramide biosynthetic process"/>
    <property type="evidence" value="ECO:0007669"/>
    <property type="project" value="TreeGrafter"/>
</dbReference>
<keyword evidence="13" id="KW-1185">Reference proteome</keyword>
<feature type="region of interest" description="Disordered" evidence="9">
    <location>
        <begin position="379"/>
        <end position="442"/>
    </location>
</feature>
<dbReference type="InterPro" id="IPR013866">
    <property type="entry name" value="Sphingolipid_d4-desaturase_N"/>
</dbReference>
<evidence type="ECO:0000256" key="7">
    <source>
        <dbReference type="ARBA" id="ARBA00023098"/>
    </source>
</evidence>
<evidence type="ECO:0000256" key="5">
    <source>
        <dbReference type="ARBA" id="ARBA00022989"/>
    </source>
</evidence>
<evidence type="ECO:0000313" key="13">
    <source>
        <dbReference type="Proteomes" id="UP000076842"/>
    </source>
</evidence>
<dbReference type="AlphaFoldDB" id="A0A165CNN0"/>
<evidence type="ECO:0000256" key="4">
    <source>
        <dbReference type="ARBA" id="ARBA00022692"/>
    </source>
</evidence>
<dbReference type="InParanoid" id="A0A165CNN0"/>
<dbReference type="GO" id="GO:0042284">
    <property type="term" value="F:sphingolipid delta-4 desaturase activity"/>
    <property type="evidence" value="ECO:0007669"/>
    <property type="project" value="UniProtKB-EC"/>
</dbReference>
<sequence length="442" mass="48328">MVASSQATMVSDASPLPAPAPQKPHIDFSLYGGAEAAGPAPKNAPGARRTVVLAGEFPQPARKEEDPSDFLWLLTEEPHRSRRKQILKDHPEVTKLMGHEPLTKWIVLGVVALQISAAYLLRNTHPLSLPFLAVAYAIGGTANHNLFLAIHEITHNLAFKGIKANKLLAIFANLPIGIPYSVMFKRYHIEHHKYMGEDGIDTDLPSRLEMLCLNNVAGKAFFATFQILFYALRPGFIRSQTLTPWHFLNIGVQIVFDLLLYWVAGPKALIYLVMSSFFAGSLHPCAGHFIAEHYVWDGLNQETYSYYGPLNVLAYNVGYHNEHHDFPSVAWTRLPALKALCPEYYDTLPSHPSWPMVTYNFIFDSNVGMWSRVKRGSGAGGGGGGGGVGGGGGGGGGGGDRRRMYRAGSGNKGGSRVRGSGDEGEMMGRSASNRSMCKKMMR</sequence>
<keyword evidence="6" id="KW-0560">Oxidoreductase</keyword>
<dbReference type="FunCoup" id="A0A165CNN0">
    <property type="interactions" value="89"/>
</dbReference>
<dbReference type="STRING" id="1353952.A0A165CNN0"/>
<evidence type="ECO:0000256" key="8">
    <source>
        <dbReference type="ARBA" id="ARBA00023136"/>
    </source>
</evidence>
<protein>
    <recommendedName>
        <fullName evidence="3">sphingolipid 4-desaturase</fullName>
        <ecNumber evidence="3">1.14.19.17</ecNumber>
    </recommendedName>
</protein>